<feature type="region of interest" description="Disordered" evidence="5">
    <location>
        <begin position="79"/>
        <end position="123"/>
    </location>
</feature>
<evidence type="ECO:0000256" key="1">
    <source>
        <dbReference type="ARBA" id="ARBA00001231"/>
    </source>
</evidence>
<gene>
    <name evidence="7" type="ORF">GCM10025872_31750</name>
</gene>
<comment type="catalytic activity">
    <reaction evidence="1">
        <text>Hydrolysis of terminal non-reducing N-acetyl-D-hexosamine residues in N-acetyl-beta-D-hexosaminides.</text>
        <dbReference type="EC" id="3.2.1.52"/>
    </reaction>
</comment>
<evidence type="ECO:0000256" key="3">
    <source>
        <dbReference type="ARBA" id="ARBA00012663"/>
    </source>
</evidence>
<keyword evidence="4" id="KW-0378">Hydrolase</keyword>
<reference evidence="7" key="1">
    <citation type="journal article" date="2014" name="Int. J. Syst. Evol. Microbiol.">
        <title>Complete genome of a new Firmicutes species belonging to the dominant human colonic microbiota ('Ruminococcus bicirculans') reveals two chromosomes and a selective capacity to utilize plant glucans.</title>
        <authorList>
            <consortium name="NISC Comparative Sequencing Program"/>
            <person name="Wegmann U."/>
            <person name="Louis P."/>
            <person name="Goesmann A."/>
            <person name="Henrissat B."/>
            <person name="Duncan S.H."/>
            <person name="Flint H.J."/>
        </authorList>
    </citation>
    <scope>NUCLEOTIDE SEQUENCE</scope>
    <source>
        <strain evidence="7">NBRC 110608</strain>
    </source>
</reference>
<dbReference type="SUPFAM" id="SSF51445">
    <property type="entry name" value="(Trans)glycosidases"/>
    <property type="match status" value="1"/>
</dbReference>
<dbReference type="PANTHER" id="PTHR22600">
    <property type="entry name" value="BETA-HEXOSAMINIDASE"/>
    <property type="match status" value="1"/>
</dbReference>
<dbReference type="EMBL" id="AP027735">
    <property type="protein sequence ID" value="BDZ59518.1"/>
    <property type="molecule type" value="Genomic_DNA"/>
</dbReference>
<feature type="compositionally biased region" description="Pro residues" evidence="5">
    <location>
        <begin position="98"/>
        <end position="109"/>
    </location>
</feature>
<dbReference type="InterPro" id="IPR015883">
    <property type="entry name" value="Glyco_hydro_20_cat"/>
</dbReference>
<sequence>MLAWRRMNTLQLHFSENEGFRIESERFPQIVSARHLTQDEVRDLVAYADRYHVTVISDIDMPGHLRQVLTRLRPASGCRCGPWRSAAGRRRRPTHTPAKPPRWARPPSSPYDAAHRPASSGRQ</sequence>
<evidence type="ECO:0000256" key="2">
    <source>
        <dbReference type="ARBA" id="ARBA00006285"/>
    </source>
</evidence>
<dbReference type="Gene3D" id="3.20.20.80">
    <property type="entry name" value="Glycosidases"/>
    <property type="match status" value="1"/>
</dbReference>
<evidence type="ECO:0000256" key="5">
    <source>
        <dbReference type="SAM" id="MobiDB-lite"/>
    </source>
</evidence>
<proteinExistence type="inferred from homology"/>
<dbReference type="PANTHER" id="PTHR22600:SF57">
    <property type="entry name" value="BETA-N-ACETYLHEXOSAMINIDASE"/>
    <property type="match status" value="1"/>
</dbReference>
<dbReference type="Pfam" id="PF00728">
    <property type="entry name" value="Glyco_hydro_20"/>
    <property type="match status" value="1"/>
</dbReference>
<accession>A0ABN6YQF3</accession>
<dbReference type="InterPro" id="IPR017853">
    <property type="entry name" value="GH"/>
</dbReference>
<evidence type="ECO:0000313" key="7">
    <source>
        <dbReference type="EMBL" id="BDZ59518.1"/>
    </source>
</evidence>
<evidence type="ECO:0000259" key="6">
    <source>
        <dbReference type="Pfam" id="PF00728"/>
    </source>
</evidence>
<evidence type="ECO:0000256" key="4">
    <source>
        <dbReference type="ARBA" id="ARBA00022801"/>
    </source>
</evidence>
<comment type="similarity">
    <text evidence="2">Belongs to the glycosyl hydrolase 20 family.</text>
</comment>
<protein>
    <recommendedName>
        <fullName evidence="3">beta-N-acetylhexosaminidase</fullName>
        <ecNumber evidence="3">3.2.1.52</ecNumber>
    </recommendedName>
</protein>
<dbReference type="InterPro" id="IPR025705">
    <property type="entry name" value="Beta_hexosaminidase_sua/sub"/>
</dbReference>
<feature type="domain" description="Glycoside hydrolase family 20 catalytic" evidence="6">
    <location>
        <begin position="1"/>
        <end position="78"/>
    </location>
</feature>
<organism evidence="7">
    <name type="scientific">Barrientosiimonas endolithica</name>
    <dbReference type="NCBI Taxonomy" id="1535208"/>
    <lineage>
        <taxon>Bacteria</taxon>
        <taxon>Bacillati</taxon>
        <taxon>Actinomycetota</taxon>
        <taxon>Actinomycetes</taxon>
        <taxon>Micrococcales</taxon>
        <taxon>Dermacoccaceae</taxon>
        <taxon>Barrientosiimonas</taxon>
    </lineage>
</organism>
<name>A0ABN6YQF3_9MICO</name>
<reference evidence="7" key="2">
    <citation type="submission" date="2023-02" db="EMBL/GenBank/DDBJ databases">
        <authorList>
            <person name="Sun Q."/>
            <person name="Mori K."/>
        </authorList>
    </citation>
    <scope>NUCLEOTIDE SEQUENCE</scope>
    <source>
        <strain evidence="7">NBRC 110608</strain>
    </source>
</reference>
<dbReference type="EC" id="3.2.1.52" evidence="3"/>